<protein>
    <submittedName>
        <fullName evidence="2">Uncharacterized protein</fullName>
    </submittedName>
</protein>
<evidence type="ECO:0000256" key="1">
    <source>
        <dbReference type="SAM" id="Phobius"/>
    </source>
</evidence>
<evidence type="ECO:0000313" key="2">
    <source>
        <dbReference type="EMBL" id="BBI59472.1"/>
    </source>
</evidence>
<dbReference type="Proteomes" id="UP000320231">
    <property type="component" value="Chromosome"/>
</dbReference>
<evidence type="ECO:0000313" key="3">
    <source>
        <dbReference type="Proteomes" id="UP000320231"/>
    </source>
</evidence>
<feature type="transmembrane region" description="Helical" evidence="1">
    <location>
        <begin position="6"/>
        <end position="23"/>
    </location>
</feature>
<dbReference type="KEGG" id="hsr:HSBAA_07780"/>
<organism evidence="2 3">
    <name type="scientific">Vreelandella sulfidaeris</name>
    <dbReference type="NCBI Taxonomy" id="115553"/>
    <lineage>
        <taxon>Bacteria</taxon>
        <taxon>Pseudomonadati</taxon>
        <taxon>Pseudomonadota</taxon>
        <taxon>Gammaproteobacteria</taxon>
        <taxon>Oceanospirillales</taxon>
        <taxon>Halomonadaceae</taxon>
        <taxon>Vreelandella</taxon>
    </lineage>
</organism>
<dbReference type="AlphaFoldDB" id="A0A455U0N0"/>
<dbReference type="EMBL" id="AP019514">
    <property type="protein sequence ID" value="BBI59472.1"/>
    <property type="molecule type" value="Genomic_DNA"/>
</dbReference>
<reference evidence="2 3" key="1">
    <citation type="journal article" date="2019" name="Microbiol. Resour. Announc.">
        <title>Complete Genome Sequence of Halomonas sulfidaeris Strain Esulfide1 Isolated from a Metal Sulfide Rock at a Depth of 2,200 Meters, Obtained Using Nanopore Sequencing.</title>
        <authorList>
            <person name="Saito M."/>
            <person name="Nishigata A."/>
            <person name="Galipon J."/>
            <person name="Arakawa K."/>
        </authorList>
    </citation>
    <scope>NUCLEOTIDE SEQUENCE [LARGE SCALE GENOMIC DNA]</scope>
    <source>
        <strain evidence="2 3">ATCC BAA-803</strain>
    </source>
</reference>
<name>A0A455U0N0_9GAMM</name>
<keyword evidence="1" id="KW-1133">Transmembrane helix</keyword>
<proteinExistence type="predicted"/>
<gene>
    <name evidence="2" type="ORF">HSBAA_07780</name>
</gene>
<keyword evidence="1" id="KW-0472">Membrane</keyword>
<accession>A0A455U0N0</accession>
<keyword evidence="1" id="KW-0812">Transmembrane</keyword>
<sequence length="70" mass="7743">MKVLNAWGGAVVAAGAMVIIGGVRRRLPQKRLLPIKPRRITEPPFFHRRFSPVLRSALTLGIVSLLGSIW</sequence>